<protein>
    <submittedName>
        <fullName evidence="2">Uncharacterized protein</fullName>
    </submittedName>
</protein>
<dbReference type="Pfam" id="PF25589">
    <property type="entry name" value="DUF7935"/>
    <property type="match status" value="1"/>
</dbReference>
<keyword evidence="1" id="KW-0472">Membrane</keyword>
<evidence type="ECO:0000313" key="2">
    <source>
        <dbReference type="EMBL" id="MCJ0742505.1"/>
    </source>
</evidence>
<dbReference type="EMBL" id="JALGBH010000001">
    <property type="protein sequence ID" value="MCJ0742505.1"/>
    <property type="molecule type" value="Genomic_DNA"/>
</dbReference>
<reference evidence="2" key="1">
    <citation type="submission" date="2022-03" db="EMBL/GenBank/DDBJ databases">
        <authorList>
            <person name="Woo C.Y."/>
        </authorList>
    </citation>
    <scope>NUCLEOTIDE SEQUENCE</scope>
    <source>
        <strain evidence="2">CYS-01</strain>
    </source>
</reference>
<proteinExistence type="predicted"/>
<evidence type="ECO:0000313" key="3">
    <source>
        <dbReference type="Proteomes" id="UP001165460"/>
    </source>
</evidence>
<accession>A0ABS9ZW17</accession>
<dbReference type="Proteomes" id="UP001165460">
    <property type="component" value="Unassembled WGS sequence"/>
</dbReference>
<feature type="transmembrane region" description="Helical" evidence="1">
    <location>
        <begin position="6"/>
        <end position="28"/>
    </location>
</feature>
<keyword evidence="1" id="KW-1133">Transmembrane helix</keyword>
<sequence>MNLNQLILQIVAIALGGSFTVYMGYLLIKGDLQDYFKLKADKNQNKDHQTLLSLRLQAYERLTIFVDRINPANLLIRLHQQGIDMTTLQAVALNEINAEYQHNITQQLYIDATTWNVIRKLKDDTIAMINNAIHGLADDKSGVDMSKRILQHMSNIDENPYELTLSMLRKDVAKMF</sequence>
<comment type="caution">
    <text evidence="2">The sequence shown here is derived from an EMBL/GenBank/DDBJ whole genome shotgun (WGS) entry which is preliminary data.</text>
</comment>
<dbReference type="RefSeq" id="WP_243360995.1">
    <property type="nucleotide sequence ID" value="NZ_JALGBH010000001.1"/>
</dbReference>
<name>A0ABS9ZW17_9SPHI</name>
<evidence type="ECO:0000256" key="1">
    <source>
        <dbReference type="SAM" id="Phobius"/>
    </source>
</evidence>
<keyword evidence="3" id="KW-1185">Reference proteome</keyword>
<keyword evidence="1" id="KW-0812">Transmembrane</keyword>
<organism evidence="2 3">
    <name type="scientific">Pedobacter montanisoli</name>
    <dbReference type="NCBI Taxonomy" id="2923277"/>
    <lineage>
        <taxon>Bacteria</taxon>
        <taxon>Pseudomonadati</taxon>
        <taxon>Bacteroidota</taxon>
        <taxon>Sphingobacteriia</taxon>
        <taxon>Sphingobacteriales</taxon>
        <taxon>Sphingobacteriaceae</taxon>
        <taxon>Pedobacter</taxon>
    </lineage>
</organism>
<dbReference type="InterPro" id="IPR057695">
    <property type="entry name" value="DUF7935"/>
</dbReference>
<gene>
    <name evidence="2" type="ORF">MMF97_07270</name>
</gene>